<evidence type="ECO:0000256" key="1">
    <source>
        <dbReference type="SAM" id="MobiDB-lite"/>
    </source>
</evidence>
<proteinExistence type="predicted"/>
<dbReference type="Pfam" id="PF10907">
    <property type="entry name" value="DUF2749"/>
    <property type="match status" value="1"/>
</dbReference>
<feature type="chain" id="PRO_5012113487" evidence="2">
    <location>
        <begin position="16"/>
        <end position="70"/>
    </location>
</feature>
<protein>
    <submittedName>
        <fullName evidence="4">Entry-exclusion protein</fullName>
    </submittedName>
</protein>
<feature type="region of interest" description="Disordered" evidence="1">
    <location>
        <begin position="25"/>
        <end position="70"/>
    </location>
</feature>
<feature type="domain" description="Type IV conjugative transfer protein TrbJ/K C-terminal" evidence="3">
    <location>
        <begin position="5"/>
        <end position="70"/>
    </location>
</feature>
<evidence type="ECO:0000313" key="5">
    <source>
        <dbReference type="Proteomes" id="UP000063308"/>
    </source>
</evidence>
<geneLocation type="plasmid" evidence="5">
    <name>pNK6b DNA</name>
</geneLocation>
<dbReference type="RefSeq" id="WP_028152598.1">
    <property type="nucleotide sequence ID" value="NZ_JAFCKD010000121.1"/>
</dbReference>
<sequence>MVKSLLISVIGVCAAAAVGLWLSQRTPTGPAVTDPTPAARSSDDRERAKAFFGTPQKYDMTNGQEMRPRW</sequence>
<evidence type="ECO:0000259" key="3">
    <source>
        <dbReference type="Pfam" id="PF10907"/>
    </source>
</evidence>
<reference evidence="4 5" key="1">
    <citation type="submission" date="2014-11" db="EMBL/GenBank/DDBJ databases">
        <title>Symbiosis island explosion on the genome of extra-slow-growing strains of soybean bradyrhizobia with massive insertion sequences.</title>
        <authorList>
            <person name="Iida T."/>
            <person name="Minamisawa K."/>
        </authorList>
    </citation>
    <scope>NUCLEOTIDE SEQUENCE [LARGE SCALE GENOMIC DNA]</scope>
    <source>
        <strain evidence="4 5">NK6</strain>
        <plasmid evidence="5">pNK6b DNA</plasmid>
    </source>
</reference>
<gene>
    <name evidence="4" type="ORF">NK6_b_195</name>
</gene>
<evidence type="ECO:0000256" key="2">
    <source>
        <dbReference type="SAM" id="SignalP"/>
    </source>
</evidence>
<dbReference type="EMBL" id="AP014686">
    <property type="protein sequence ID" value="BAR63389.1"/>
    <property type="molecule type" value="Genomic_DNA"/>
</dbReference>
<evidence type="ECO:0000313" key="4">
    <source>
        <dbReference type="EMBL" id="BAR63389.1"/>
    </source>
</evidence>
<dbReference type="AlphaFoldDB" id="A0A0E4BXD0"/>
<keyword evidence="2" id="KW-0732">Signal</keyword>
<dbReference type="InterPro" id="IPR020065">
    <property type="entry name" value="Conjugal_tfr_protein_TrbK"/>
</dbReference>
<name>A0A0E4BXD0_9BRAD</name>
<dbReference type="Proteomes" id="UP000063308">
    <property type="component" value="Plasmid pNK6b"/>
</dbReference>
<dbReference type="NCBIfam" id="TIGR04361">
    <property type="entry name" value="TrbK_Ti"/>
    <property type="match status" value="1"/>
</dbReference>
<feature type="signal peptide" evidence="2">
    <location>
        <begin position="1"/>
        <end position="15"/>
    </location>
</feature>
<dbReference type="InterPro" id="IPR024475">
    <property type="entry name" value="TrbJ/K_C"/>
</dbReference>
<keyword evidence="4" id="KW-0614">Plasmid</keyword>
<accession>A0A0E4BXD0</accession>
<organism evidence="4 5">
    <name type="scientific">Bradyrhizobium diazoefficiens</name>
    <dbReference type="NCBI Taxonomy" id="1355477"/>
    <lineage>
        <taxon>Bacteria</taxon>
        <taxon>Pseudomonadati</taxon>
        <taxon>Pseudomonadota</taxon>
        <taxon>Alphaproteobacteria</taxon>
        <taxon>Hyphomicrobiales</taxon>
        <taxon>Nitrobacteraceae</taxon>
        <taxon>Bradyrhizobium</taxon>
    </lineage>
</organism>